<evidence type="ECO:0000256" key="1">
    <source>
        <dbReference type="SAM" id="Phobius"/>
    </source>
</evidence>
<protein>
    <recommendedName>
        <fullName evidence="4">PrgI family protein</fullName>
    </recommendedName>
</protein>
<sequence length="498" mass="54633">MSSSNDVYNRPVRLSRRSSQGVFLGLDGWAFTTIAAALAIAVISTTRYGFVGFFASAIIWAPMGIASFIPIQGMPASKLAALWISKQVRHATGGTKTRFRPERPRVAATLNLPGKLANVQLWDSDDFTSAYNPGDRTVSITAELDVDGFLMMDNADRYDLSQQLASVLTSFTQRAGIKRVSMQERTMPTTIRPARQHFEDTLARRGTDGTTAVAENYRDVMDNAERFAVSHRNYLTLTLDLVVLQSQLKSLGGGKHAIQTLAKLEAGNVGAALAAANINVRRWLDSRQWAAMARTALDIASVPMIQDRSDEQVGVSVDAIGPMAFDEPKGNNGVVLAEGAWHSTMWIHEWPRSMAQVGFIEPIVFARDPATDDAISHIFTLVLTPVSVKAALKRIRTEKKVWRGNQRLKAKRNDSDSAEDRADWQALDDQEESIVQGHGEYRYGGYLTVSAPTEERLASGIAGIRNAMSRVGMEGQILYCQQAEALFINAMPLGTGLK</sequence>
<proteinExistence type="predicted"/>
<accession>A0A8H2K3V2</accession>
<keyword evidence="1" id="KW-0812">Transmembrane</keyword>
<name>A0A8H2K3V2_9MICO</name>
<organism evidence="2 3">
    <name type="scientific">Rhodoglobus vestalii</name>
    <dbReference type="NCBI Taxonomy" id="193384"/>
    <lineage>
        <taxon>Bacteria</taxon>
        <taxon>Bacillati</taxon>
        <taxon>Actinomycetota</taxon>
        <taxon>Actinomycetes</taxon>
        <taxon>Micrococcales</taxon>
        <taxon>Microbacteriaceae</taxon>
        <taxon>Rhodoglobus</taxon>
    </lineage>
</organism>
<dbReference type="Proteomes" id="UP000316560">
    <property type="component" value="Unassembled WGS sequence"/>
</dbReference>
<dbReference type="NCBIfam" id="NF042935">
    <property type="entry name" value="SCO6880_fam"/>
    <property type="match status" value="1"/>
</dbReference>
<dbReference type="RefSeq" id="WP_141990102.1">
    <property type="nucleotide sequence ID" value="NZ_VFRA01000001.1"/>
</dbReference>
<keyword evidence="1" id="KW-0472">Membrane</keyword>
<gene>
    <name evidence="2" type="ORF">FB472_1204</name>
</gene>
<feature type="transmembrane region" description="Helical" evidence="1">
    <location>
        <begin position="49"/>
        <end position="69"/>
    </location>
</feature>
<dbReference type="InterPro" id="IPR049978">
    <property type="entry name" value="SCO6880-like"/>
</dbReference>
<evidence type="ECO:0000313" key="2">
    <source>
        <dbReference type="EMBL" id="TQO19635.1"/>
    </source>
</evidence>
<dbReference type="EMBL" id="VFRA01000001">
    <property type="protein sequence ID" value="TQO19635.1"/>
    <property type="molecule type" value="Genomic_DNA"/>
</dbReference>
<reference evidence="2 3" key="1">
    <citation type="submission" date="2019-06" db="EMBL/GenBank/DDBJ databases">
        <title>Sequencing the genomes of 1000 actinobacteria strains.</title>
        <authorList>
            <person name="Klenk H.-P."/>
        </authorList>
    </citation>
    <scope>NUCLEOTIDE SEQUENCE [LARGE SCALE GENOMIC DNA]</scope>
    <source>
        <strain evidence="2 3">DSM 21947</strain>
    </source>
</reference>
<feature type="transmembrane region" description="Helical" evidence="1">
    <location>
        <begin position="21"/>
        <end position="43"/>
    </location>
</feature>
<keyword evidence="1" id="KW-1133">Transmembrane helix</keyword>
<dbReference type="AlphaFoldDB" id="A0A8H2K3V2"/>
<dbReference type="OrthoDB" id="3859571at2"/>
<evidence type="ECO:0008006" key="4">
    <source>
        <dbReference type="Google" id="ProtNLM"/>
    </source>
</evidence>
<comment type="caution">
    <text evidence="2">The sequence shown here is derived from an EMBL/GenBank/DDBJ whole genome shotgun (WGS) entry which is preliminary data.</text>
</comment>
<evidence type="ECO:0000313" key="3">
    <source>
        <dbReference type="Proteomes" id="UP000316560"/>
    </source>
</evidence>
<keyword evidence="3" id="KW-1185">Reference proteome</keyword>